<dbReference type="OrthoDB" id="3365698at2759"/>
<dbReference type="EMBL" id="KQ085944">
    <property type="protein sequence ID" value="KLO14400.1"/>
    <property type="molecule type" value="Genomic_DNA"/>
</dbReference>
<proteinExistence type="predicted"/>
<sequence>MVKGADSKSNYFQSLSGLCQLPPEALLRVLEVAITVDNVRPEGLPELIFEANNKARSSHVNDIVTLVASTSVCRYWRQLFLGTPTLWRNISAEFHPELVNLFLQRSMSLPLHVVISDGESTKSKRTLKNLCTFPTSYEPRTERYLTNSEVILKSFHRIRLLSITSSQMDTYNSQRPSPRFLRILCDAFDRCSKAGPIILQGIEIDSFWPPPSNSDAELEFVDSVLSRAELSLSSLRRMDLRSTCIPWHFLQSTSQSLTHLSISTIFRNVDGLEGLKSVFERHAALESLALDILIDDAPSIHPPTPFLDNERIVLPVLQKLFLAGDDTSNTSILGMLKLPSLKSICINDKSKYLEGGDDVALTFRQISELELPSASHLCISFEGPWARFDLKELKKGSFASDEEDEVVFTYVYAQQDPLLKSSSIILLSQLQLLNLHSIKHIDIPVFPDSEPSFADKLVRLVPNIESINVYYGHPYFSFSTDRIHSMLRPVEMLWDYKENARFHQVFEGLGGAHLASLRRLIFSGIRMDLNQDRHFFSELFGTLSRRVKVGYPKVVVKFRDCEGIDDVGHGAAES</sequence>
<organism evidence="2 3">
    <name type="scientific">Schizopora paradoxa</name>
    <dbReference type="NCBI Taxonomy" id="27342"/>
    <lineage>
        <taxon>Eukaryota</taxon>
        <taxon>Fungi</taxon>
        <taxon>Dikarya</taxon>
        <taxon>Basidiomycota</taxon>
        <taxon>Agaricomycotina</taxon>
        <taxon>Agaricomycetes</taxon>
        <taxon>Hymenochaetales</taxon>
        <taxon>Schizoporaceae</taxon>
        <taxon>Schizopora</taxon>
    </lineage>
</organism>
<dbReference type="InterPro" id="IPR036047">
    <property type="entry name" value="F-box-like_dom_sf"/>
</dbReference>
<name>A0A0H2RR38_9AGAM</name>
<accession>A0A0H2RR38</accession>
<dbReference type="Pfam" id="PF12937">
    <property type="entry name" value="F-box-like"/>
    <property type="match status" value="1"/>
</dbReference>
<keyword evidence="3" id="KW-1185">Reference proteome</keyword>
<dbReference type="AlphaFoldDB" id="A0A0H2RR38"/>
<protein>
    <recommendedName>
        <fullName evidence="1">F-box domain-containing protein</fullName>
    </recommendedName>
</protein>
<dbReference type="SUPFAM" id="SSF81383">
    <property type="entry name" value="F-box domain"/>
    <property type="match status" value="1"/>
</dbReference>
<reference evidence="2 3" key="1">
    <citation type="submission" date="2015-04" db="EMBL/GenBank/DDBJ databases">
        <title>Complete genome sequence of Schizopora paradoxa KUC8140, a cosmopolitan wood degrader in East Asia.</title>
        <authorList>
            <consortium name="DOE Joint Genome Institute"/>
            <person name="Min B."/>
            <person name="Park H."/>
            <person name="Jang Y."/>
            <person name="Kim J.-J."/>
            <person name="Kim K.H."/>
            <person name="Pangilinan J."/>
            <person name="Lipzen A."/>
            <person name="Riley R."/>
            <person name="Grigoriev I.V."/>
            <person name="Spatafora J.W."/>
            <person name="Choi I.-G."/>
        </authorList>
    </citation>
    <scope>NUCLEOTIDE SEQUENCE [LARGE SCALE GENOMIC DNA]</scope>
    <source>
        <strain evidence="2 3">KUC8140</strain>
    </source>
</reference>
<dbReference type="InterPro" id="IPR001810">
    <property type="entry name" value="F-box_dom"/>
</dbReference>
<dbReference type="Gene3D" id="1.20.1280.50">
    <property type="match status" value="1"/>
</dbReference>
<evidence type="ECO:0000259" key="1">
    <source>
        <dbReference type="Pfam" id="PF12937"/>
    </source>
</evidence>
<evidence type="ECO:0000313" key="3">
    <source>
        <dbReference type="Proteomes" id="UP000053477"/>
    </source>
</evidence>
<dbReference type="Proteomes" id="UP000053477">
    <property type="component" value="Unassembled WGS sequence"/>
</dbReference>
<dbReference type="InParanoid" id="A0A0H2RR38"/>
<feature type="domain" description="F-box" evidence="1">
    <location>
        <begin position="18"/>
        <end position="91"/>
    </location>
</feature>
<gene>
    <name evidence="2" type="ORF">SCHPADRAFT_966005</name>
</gene>
<evidence type="ECO:0000313" key="2">
    <source>
        <dbReference type="EMBL" id="KLO14400.1"/>
    </source>
</evidence>